<reference evidence="4 5" key="1">
    <citation type="submission" date="2016-01" db="EMBL/GenBank/DDBJ databases">
        <title>The new phylogeny of the genus Mycobacterium.</title>
        <authorList>
            <person name="Tarcisio F."/>
            <person name="Conor M."/>
            <person name="Antonella G."/>
            <person name="Elisabetta G."/>
            <person name="Giulia F.S."/>
            <person name="Sara T."/>
            <person name="Anna F."/>
            <person name="Clotilde B."/>
            <person name="Roberto B."/>
            <person name="Veronica D.S."/>
            <person name="Fabio R."/>
            <person name="Monica P."/>
            <person name="Olivier J."/>
            <person name="Enrico T."/>
            <person name="Nicola S."/>
        </authorList>
    </citation>
    <scope>NUCLEOTIDE SEQUENCE [LARGE SCALE GENOMIC DNA]</scope>
    <source>
        <strain evidence="4 5">DSM 44166</strain>
    </source>
</reference>
<evidence type="ECO:0000259" key="2">
    <source>
        <dbReference type="Pfam" id="PF00823"/>
    </source>
</evidence>
<dbReference type="OrthoDB" id="4760747at2"/>
<dbReference type="GO" id="GO:0052572">
    <property type="term" value="P:response to host immune response"/>
    <property type="evidence" value="ECO:0007669"/>
    <property type="project" value="TreeGrafter"/>
</dbReference>
<dbReference type="SUPFAM" id="SSF140459">
    <property type="entry name" value="PE/PPE dimer-like"/>
    <property type="match status" value="1"/>
</dbReference>
<name>A0A1X2EXE6_MYCSZ</name>
<evidence type="ECO:0000259" key="3">
    <source>
        <dbReference type="Pfam" id="PF12484"/>
    </source>
</evidence>
<sequence length="405" mass="39585">MVDYGLLPPEINSGRIYAGPGVGPMLAAAGAWSGLAADFQAAAAGHRSVILELTSGPWVGPASAALVAAASPFISWMDGGAEDAGQAASQAFAAAAAYEVAFAASVPPPVIAANRALLAVLVATNFLGQNTPAIAATEALYLEFWAQDAAAMYNYAGNSAAATQLAELPEPAEVVDPGGLADQAIAVLKSAGQAVQAQINSVGAQLMPRVGDVLQTLSSPLNGQGAAIDQWIMANTPFDDLVPLYSKYISPYMNSVAFGFQDTLFVGDETAGVAKLGSLACDLGTAAQAAGQAAQAAGQAAAGAGANVGASLGGGVGGIAAALGKAVPLGSGLSVPASWASASGAGGPGVTAIGNATSISAAAEGAASNVPVAPPFGQFVNAGNGRRTPAYGHRLTFVARPPAAG</sequence>
<evidence type="ECO:0000313" key="4">
    <source>
        <dbReference type="EMBL" id="ORX10911.1"/>
    </source>
</evidence>
<dbReference type="Proteomes" id="UP000193317">
    <property type="component" value="Unassembled WGS sequence"/>
</dbReference>
<keyword evidence="5" id="KW-1185">Reference proteome</keyword>
<dbReference type="Gene3D" id="1.20.1260.20">
    <property type="entry name" value="PPE superfamily"/>
    <property type="match status" value="1"/>
</dbReference>
<dbReference type="Pfam" id="PF12484">
    <property type="entry name" value="PPE-SVP"/>
    <property type="match status" value="1"/>
</dbReference>
<feature type="domain" description="PPE family C-terminal" evidence="3">
    <location>
        <begin position="320"/>
        <end position="401"/>
    </location>
</feature>
<dbReference type="InterPro" id="IPR000030">
    <property type="entry name" value="PPE_dom"/>
</dbReference>
<organism evidence="4 5">
    <name type="scientific">Mycobacterium szulgai</name>
    <dbReference type="NCBI Taxonomy" id="1787"/>
    <lineage>
        <taxon>Bacteria</taxon>
        <taxon>Bacillati</taxon>
        <taxon>Actinomycetota</taxon>
        <taxon>Actinomycetes</taxon>
        <taxon>Mycobacteriales</taxon>
        <taxon>Mycobacteriaceae</taxon>
        <taxon>Mycobacterium</taxon>
    </lineage>
</organism>
<dbReference type="EMBL" id="LQPW01000039">
    <property type="protein sequence ID" value="ORX10911.1"/>
    <property type="molecule type" value="Genomic_DNA"/>
</dbReference>
<protein>
    <recommendedName>
        <fullName evidence="6">PPE family protein</fullName>
    </recommendedName>
</protein>
<feature type="domain" description="PPE" evidence="2">
    <location>
        <begin position="3"/>
        <end position="165"/>
    </location>
</feature>
<dbReference type="InterPro" id="IPR038332">
    <property type="entry name" value="PPE_sf"/>
</dbReference>
<comment type="similarity">
    <text evidence="1">Belongs to the mycobacterial PPE family.</text>
</comment>
<dbReference type="Pfam" id="PF00823">
    <property type="entry name" value="PPE"/>
    <property type="match status" value="1"/>
</dbReference>
<comment type="caution">
    <text evidence="4">The sequence shown here is derived from an EMBL/GenBank/DDBJ whole genome shotgun (WGS) entry which is preliminary data.</text>
</comment>
<gene>
    <name evidence="4" type="ORF">AWC27_23945</name>
</gene>
<dbReference type="InterPro" id="IPR022171">
    <property type="entry name" value="PPE_C"/>
</dbReference>
<evidence type="ECO:0008006" key="6">
    <source>
        <dbReference type="Google" id="ProtNLM"/>
    </source>
</evidence>
<accession>A0A1X2EXE6</accession>
<dbReference type="PANTHER" id="PTHR46766">
    <property type="entry name" value="GLUTAMINE-RICH PROTEIN 2"/>
    <property type="match status" value="1"/>
</dbReference>
<dbReference type="PANTHER" id="PTHR46766:SF1">
    <property type="entry name" value="GLUTAMINE-RICH PROTEIN 2"/>
    <property type="match status" value="1"/>
</dbReference>
<dbReference type="AlphaFoldDB" id="A0A1X2EXE6"/>
<evidence type="ECO:0000256" key="1">
    <source>
        <dbReference type="ARBA" id="ARBA00010652"/>
    </source>
</evidence>
<evidence type="ECO:0000313" key="5">
    <source>
        <dbReference type="Proteomes" id="UP000193317"/>
    </source>
</evidence>
<dbReference type="RefSeq" id="WP_085670164.1">
    <property type="nucleotide sequence ID" value="NZ_JACKRU010000554.1"/>
</dbReference>
<proteinExistence type="inferred from homology"/>